<evidence type="ECO:0000313" key="3">
    <source>
        <dbReference type="EMBL" id="NYE50465.1"/>
    </source>
</evidence>
<protein>
    <submittedName>
        <fullName evidence="3">Flavin reductase (DIM6/NTAB) family NADH-FMN oxidoreductase RutF</fullName>
    </submittedName>
</protein>
<dbReference type="Proteomes" id="UP000589036">
    <property type="component" value="Unassembled WGS sequence"/>
</dbReference>
<evidence type="ECO:0000256" key="1">
    <source>
        <dbReference type="ARBA" id="ARBA00023002"/>
    </source>
</evidence>
<proteinExistence type="predicted"/>
<evidence type="ECO:0000313" key="4">
    <source>
        <dbReference type="Proteomes" id="UP000589036"/>
    </source>
</evidence>
<dbReference type="InterPro" id="IPR012349">
    <property type="entry name" value="Split_barrel_FMN-bd"/>
</dbReference>
<organism evidence="3 4">
    <name type="scientific">Spinactinospora alkalitolerans</name>
    <dbReference type="NCBI Taxonomy" id="687207"/>
    <lineage>
        <taxon>Bacteria</taxon>
        <taxon>Bacillati</taxon>
        <taxon>Actinomycetota</taxon>
        <taxon>Actinomycetes</taxon>
        <taxon>Streptosporangiales</taxon>
        <taxon>Nocardiopsidaceae</taxon>
        <taxon>Spinactinospora</taxon>
    </lineage>
</organism>
<reference evidence="3 4" key="1">
    <citation type="submission" date="2020-07" db="EMBL/GenBank/DDBJ databases">
        <title>Sequencing the genomes of 1000 actinobacteria strains.</title>
        <authorList>
            <person name="Klenk H.-P."/>
        </authorList>
    </citation>
    <scope>NUCLEOTIDE SEQUENCE [LARGE SCALE GENOMIC DNA]</scope>
    <source>
        <strain evidence="3 4">CXB654</strain>
    </source>
</reference>
<dbReference type="PANTHER" id="PTHR30466">
    <property type="entry name" value="FLAVIN REDUCTASE"/>
    <property type="match status" value="1"/>
</dbReference>
<feature type="domain" description="Flavin reductase like" evidence="2">
    <location>
        <begin position="22"/>
        <end position="169"/>
    </location>
</feature>
<dbReference type="EMBL" id="JACCCC010000001">
    <property type="protein sequence ID" value="NYE50465.1"/>
    <property type="molecule type" value="Genomic_DNA"/>
</dbReference>
<dbReference type="Pfam" id="PF01613">
    <property type="entry name" value="Flavin_Reduct"/>
    <property type="match status" value="1"/>
</dbReference>
<dbReference type="SMART" id="SM00903">
    <property type="entry name" value="Flavin_Reduct"/>
    <property type="match status" value="1"/>
</dbReference>
<dbReference type="GO" id="GO:0042602">
    <property type="term" value="F:riboflavin reductase (NADPH) activity"/>
    <property type="evidence" value="ECO:0007669"/>
    <property type="project" value="TreeGrafter"/>
</dbReference>
<comment type="caution">
    <text evidence="3">The sequence shown here is derived from an EMBL/GenBank/DDBJ whole genome shotgun (WGS) entry which is preliminary data.</text>
</comment>
<dbReference type="GO" id="GO:0010181">
    <property type="term" value="F:FMN binding"/>
    <property type="evidence" value="ECO:0007669"/>
    <property type="project" value="InterPro"/>
</dbReference>
<sequence length="172" mass="18891">MMGDQATADVRVDLKQHFQDAFGRVAATVGIIGVCDEHGNVHGMTATAISSLSNDPPSLIVLLNRENQTFHMICERKRFSVSFLSAGSEELAYKLSRPGQNKLVDAAYLDRPIGWPMPALRSATATLVCDLDDCIPQFTHGILVGRITHVRTSEGPANPLLYLQRRFQHCAT</sequence>
<accession>A0A852U4L5</accession>
<dbReference type="SUPFAM" id="SSF50475">
    <property type="entry name" value="FMN-binding split barrel"/>
    <property type="match status" value="1"/>
</dbReference>
<keyword evidence="1" id="KW-0560">Oxidoreductase</keyword>
<dbReference type="RefSeq" id="WP_179645942.1">
    <property type="nucleotide sequence ID" value="NZ_BAAAYY010000030.1"/>
</dbReference>
<dbReference type="GO" id="GO:0006208">
    <property type="term" value="P:pyrimidine nucleobase catabolic process"/>
    <property type="evidence" value="ECO:0007669"/>
    <property type="project" value="TreeGrafter"/>
</dbReference>
<dbReference type="InterPro" id="IPR050268">
    <property type="entry name" value="NADH-dep_flavin_reductase"/>
</dbReference>
<name>A0A852U4L5_9ACTN</name>
<dbReference type="AlphaFoldDB" id="A0A852U4L5"/>
<gene>
    <name evidence="3" type="ORF">HDA32_005585</name>
</gene>
<keyword evidence="4" id="KW-1185">Reference proteome</keyword>
<dbReference type="PANTHER" id="PTHR30466:SF1">
    <property type="entry name" value="FMN REDUCTASE (NADH) RUTF"/>
    <property type="match status" value="1"/>
</dbReference>
<evidence type="ECO:0000259" key="2">
    <source>
        <dbReference type="SMART" id="SM00903"/>
    </source>
</evidence>
<dbReference type="Gene3D" id="2.30.110.10">
    <property type="entry name" value="Electron Transport, Fmn-binding Protein, Chain A"/>
    <property type="match status" value="1"/>
</dbReference>
<dbReference type="InterPro" id="IPR002563">
    <property type="entry name" value="Flavin_Rdtase-like_dom"/>
</dbReference>